<keyword evidence="1" id="KW-0472">Membrane</keyword>
<name>A0ABS1HLE2_9BACT</name>
<keyword evidence="1" id="KW-0812">Transmembrane</keyword>
<accession>A0ABS1HLE2</accession>
<dbReference type="Proteomes" id="UP000605676">
    <property type="component" value="Unassembled WGS sequence"/>
</dbReference>
<evidence type="ECO:0008006" key="4">
    <source>
        <dbReference type="Google" id="ProtNLM"/>
    </source>
</evidence>
<sequence>MSICKNCNKGLCHECLTEIENGIACTATCIDEVKLVNSLINRNKDSYKTASSAHQRNAYIYVSIGLVFLVWGYLLDGFFGFLTIMGVIFVIGAIFSFNNANKYKKGSVVDSNEV</sequence>
<gene>
    <name evidence="2" type="ORF">JIV24_14145</name>
</gene>
<evidence type="ECO:0000256" key="1">
    <source>
        <dbReference type="SAM" id="Phobius"/>
    </source>
</evidence>
<comment type="caution">
    <text evidence="2">The sequence shown here is derived from an EMBL/GenBank/DDBJ whole genome shotgun (WGS) entry which is preliminary data.</text>
</comment>
<reference evidence="2 3" key="1">
    <citation type="submission" date="2021-01" db="EMBL/GenBank/DDBJ databases">
        <title>Carboxyliciviraga sp.nov., isolated from coastal sediments.</title>
        <authorList>
            <person name="Lu D."/>
            <person name="Zhang T."/>
        </authorList>
    </citation>
    <scope>NUCLEOTIDE SEQUENCE [LARGE SCALE GENOMIC DNA]</scope>
    <source>
        <strain evidence="2 3">N1Y132</strain>
    </source>
</reference>
<proteinExistence type="predicted"/>
<feature type="transmembrane region" description="Helical" evidence="1">
    <location>
        <begin position="58"/>
        <end position="74"/>
    </location>
</feature>
<evidence type="ECO:0000313" key="3">
    <source>
        <dbReference type="Proteomes" id="UP000605676"/>
    </source>
</evidence>
<organism evidence="2 3">
    <name type="scientific">Carboxylicivirga marina</name>
    <dbReference type="NCBI Taxonomy" id="2800988"/>
    <lineage>
        <taxon>Bacteria</taxon>
        <taxon>Pseudomonadati</taxon>
        <taxon>Bacteroidota</taxon>
        <taxon>Bacteroidia</taxon>
        <taxon>Marinilabiliales</taxon>
        <taxon>Marinilabiliaceae</taxon>
        <taxon>Carboxylicivirga</taxon>
    </lineage>
</organism>
<feature type="transmembrane region" description="Helical" evidence="1">
    <location>
        <begin position="80"/>
        <end position="97"/>
    </location>
</feature>
<dbReference type="EMBL" id="JAENRR010000035">
    <property type="protein sequence ID" value="MBK3518481.1"/>
    <property type="molecule type" value="Genomic_DNA"/>
</dbReference>
<keyword evidence="3" id="KW-1185">Reference proteome</keyword>
<keyword evidence="1" id="KW-1133">Transmembrane helix</keyword>
<dbReference type="RefSeq" id="WP_200465709.1">
    <property type="nucleotide sequence ID" value="NZ_JAENRR010000035.1"/>
</dbReference>
<evidence type="ECO:0000313" key="2">
    <source>
        <dbReference type="EMBL" id="MBK3518481.1"/>
    </source>
</evidence>
<protein>
    <recommendedName>
        <fullName evidence="4">B box-type domain-containing protein</fullName>
    </recommendedName>
</protein>